<evidence type="ECO:0000313" key="7">
    <source>
        <dbReference type="Proteomes" id="UP000467840"/>
    </source>
</evidence>
<evidence type="ECO:0000256" key="4">
    <source>
        <dbReference type="ARBA" id="ARBA00023136"/>
    </source>
</evidence>
<evidence type="ECO:0000256" key="3">
    <source>
        <dbReference type="ARBA" id="ARBA00022679"/>
    </source>
</evidence>
<keyword evidence="4" id="KW-0472">Membrane</keyword>
<evidence type="ECO:0000313" key="6">
    <source>
        <dbReference type="EMBL" id="KAF2306289.1"/>
    </source>
</evidence>
<dbReference type="AlphaFoldDB" id="A0A6A6M2W4"/>
<gene>
    <name evidence="6" type="ORF">GH714_016299</name>
</gene>
<comment type="caution">
    <text evidence="6">The sequence shown here is derived from an EMBL/GenBank/DDBJ whole genome shotgun (WGS) entry which is preliminary data.</text>
</comment>
<comment type="subcellular location">
    <subcellularLocation>
        <location evidence="1">Membrane</location>
        <topology evidence="1">Single-pass type II membrane protein</topology>
    </subcellularLocation>
</comment>
<dbReference type="Proteomes" id="UP000467840">
    <property type="component" value="Chromosome 9"/>
</dbReference>
<accession>A0A6A6M2W4</accession>
<keyword evidence="3" id="KW-0808">Transferase</keyword>
<keyword evidence="2" id="KW-0328">Glycosyltransferase</keyword>
<dbReference type="GO" id="GO:0015020">
    <property type="term" value="F:glucuronosyltransferase activity"/>
    <property type="evidence" value="ECO:0007669"/>
    <property type="project" value="InterPro"/>
</dbReference>
<dbReference type="InterPro" id="IPR044610">
    <property type="entry name" value="GLCAT14A/B/C"/>
</dbReference>
<reference evidence="6 7" key="1">
    <citation type="journal article" date="2020" name="Mol. Plant">
        <title>The Chromosome-Based Rubber Tree Genome Provides New Insights into Spurge Genome Evolution and Rubber Biosynthesis.</title>
        <authorList>
            <person name="Liu J."/>
            <person name="Shi C."/>
            <person name="Shi C.C."/>
            <person name="Li W."/>
            <person name="Zhang Q.J."/>
            <person name="Zhang Y."/>
            <person name="Li K."/>
            <person name="Lu H.F."/>
            <person name="Shi C."/>
            <person name="Zhu S.T."/>
            <person name="Xiao Z.Y."/>
            <person name="Nan H."/>
            <person name="Yue Y."/>
            <person name="Zhu X.G."/>
            <person name="Wu Y."/>
            <person name="Hong X.N."/>
            <person name="Fan G.Y."/>
            <person name="Tong Y."/>
            <person name="Zhang D."/>
            <person name="Mao C.L."/>
            <person name="Liu Y.L."/>
            <person name="Hao S.J."/>
            <person name="Liu W.Q."/>
            <person name="Lv M.Q."/>
            <person name="Zhang H.B."/>
            <person name="Liu Y."/>
            <person name="Hu-Tang G.R."/>
            <person name="Wang J.P."/>
            <person name="Wang J.H."/>
            <person name="Sun Y.H."/>
            <person name="Ni S.B."/>
            <person name="Chen W.B."/>
            <person name="Zhang X.C."/>
            <person name="Jiao Y.N."/>
            <person name="Eichler E.E."/>
            <person name="Li G.H."/>
            <person name="Liu X."/>
            <person name="Gao L.Z."/>
        </authorList>
    </citation>
    <scope>NUCLEOTIDE SEQUENCE [LARGE SCALE GENOMIC DNA]</scope>
    <source>
        <strain evidence="7">cv. GT1</strain>
        <tissue evidence="6">Leaf</tissue>
    </source>
</reference>
<proteinExistence type="predicted"/>
<evidence type="ECO:0000256" key="1">
    <source>
        <dbReference type="ARBA" id="ARBA00004606"/>
    </source>
</evidence>
<organism evidence="6 7">
    <name type="scientific">Hevea brasiliensis</name>
    <name type="common">Para rubber tree</name>
    <name type="synonym">Siphonia brasiliensis</name>
    <dbReference type="NCBI Taxonomy" id="3981"/>
    <lineage>
        <taxon>Eukaryota</taxon>
        <taxon>Viridiplantae</taxon>
        <taxon>Streptophyta</taxon>
        <taxon>Embryophyta</taxon>
        <taxon>Tracheophyta</taxon>
        <taxon>Spermatophyta</taxon>
        <taxon>Magnoliopsida</taxon>
        <taxon>eudicotyledons</taxon>
        <taxon>Gunneridae</taxon>
        <taxon>Pentapetalae</taxon>
        <taxon>rosids</taxon>
        <taxon>fabids</taxon>
        <taxon>Malpighiales</taxon>
        <taxon>Euphorbiaceae</taxon>
        <taxon>Crotonoideae</taxon>
        <taxon>Micrandreae</taxon>
        <taxon>Hevea</taxon>
    </lineage>
</organism>
<dbReference type="GO" id="GO:0016020">
    <property type="term" value="C:membrane"/>
    <property type="evidence" value="ECO:0007669"/>
    <property type="project" value="UniProtKB-SubCell"/>
</dbReference>
<dbReference type="PANTHER" id="PTHR45719">
    <property type="entry name" value="GLYCOSYLTRANSFERASE"/>
    <property type="match status" value="1"/>
</dbReference>
<sequence length="93" mass="10582">MLRLELAKYVKSEGVIGVFGNVMVIGKADLVTYKGPTMIASTLHAIAILLKQAGDWDWFVNLSASDYPLMRQDGRQVRSWKMGFIFSEFYYNL</sequence>
<keyword evidence="5" id="KW-0325">Glycoprotein</keyword>
<dbReference type="PANTHER" id="PTHR45719:SF8">
    <property type="entry name" value="BETA-GLUCURONOSYLTRANSFERASE GLCAT14C"/>
    <property type="match status" value="1"/>
</dbReference>
<dbReference type="EMBL" id="JAAGAX010000008">
    <property type="protein sequence ID" value="KAF2306289.1"/>
    <property type="molecule type" value="Genomic_DNA"/>
</dbReference>
<protein>
    <submittedName>
        <fullName evidence="6">Uncharacterized protein</fullName>
    </submittedName>
</protein>
<dbReference type="Pfam" id="PF02485">
    <property type="entry name" value="Branch"/>
    <property type="match status" value="1"/>
</dbReference>
<dbReference type="InterPro" id="IPR003406">
    <property type="entry name" value="Glyco_trans_14"/>
</dbReference>
<keyword evidence="7" id="KW-1185">Reference proteome</keyword>
<evidence type="ECO:0000256" key="2">
    <source>
        <dbReference type="ARBA" id="ARBA00022676"/>
    </source>
</evidence>
<evidence type="ECO:0000256" key="5">
    <source>
        <dbReference type="ARBA" id="ARBA00023180"/>
    </source>
</evidence>
<name>A0A6A6M2W4_HEVBR</name>